<sequence>MATVAVAFISVYVFYDQVAGSLKEFSERENGIDPESSDWIGIFSLLTVTLLTSALPVVLFSLARFLTKTYSGSAAAVEVELAGTLGLTGPRDPVNYAEKSDPASSRGAADDPLTRLALEQSDGHARLILKYYAQGYSQANLGFRYSLVFAVVGFIAILMSSLSLWFQNGGSVVPVSITGSVGGISGAVSFLFFRRADKGRELLMDLVDKLRTDRERELNVLRSLAQMDSFEDAELRDVLRTAATLQFLDSSITLDQLTKFVKSRRPPESAD</sequence>
<feature type="domain" description="Cyanobacterial TRADD-N associated 2 transmembrane" evidence="2">
    <location>
        <begin position="135"/>
        <end position="200"/>
    </location>
</feature>
<dbReference type="Proteomes" id="UP001501637">
    <property type="component" value="Unassembled WGS sequence"/>
</dbReference>
<dbReference type="EMBL" id="BAAAUG010000009">
    <property type="protein sequence ID" value="GAA3081706.1"/>
    <property type="molecule type" value="Genomic_DNA"/>
</dbReference>
<evidence type="ECO:0000256" key="1">
    <source>
        <dbReference type="SAM" id="Phobius"/>
    </source>
</evidence>
<reference evidence="4" key="1">
    <citation type="journal article" date="2019" name="Int. J. Syst. Evol. Microbiol.">
        <title>The Global Catalogue of Microorganisms (GCM) 10K type strain sequencing project: providing services to taxonomists for standard genome sequencing and annotation.</title>
        <authorList>
            <consortium name="The Broad Institute Genomics Platform"/>
            <consortium name="The Broad Institute Genome Sequencing Center for Infectious Disease"/>
            <person name="Wu L."/>
            <person name="Ma J."/>
        </authorList>
    </citation>
    <scope>NUCLEOTIDE SEQUENCE [LARGE SCALE GENOMIC DNA]</scope>
    <source>
        <strain evidence="4">JCM 9092</strain>
    </source>
</reference>
<feature type="transmembrane region" description="Helical" evidence="1">
    <location>
        <begin position="39"/>
        <end position="63"/>
    </location>
</feature>
<keyword evidence="1" id="KW-1133">Transmembrane helix</keyword>
<protein>
    <recommendedName>
        <fullName evidence="2">Cyanobacterial TRADD-N associated 2 transmembrane domain-containing protein</fullName>
    </recommendedName>
</protein>
<dbReference type="InterPro" id="IPR048567">
    <property type="entry name" value="CyanoTRADDas_TM"/>
</dbReference>
<proteinExistence type="predicted"/>
<evidence type="ECO:0000313" key="3">
    <source>
        <dbReference type="EMBL" id="GAA3081706.1"/>
    </source>
</evidence>
<organism evidence="3 4">
    <name type="scientific">Streptomyces rectiviolaceus</name>
    <dbReference type="NCBI Taxonomy" id="332591"/>
    <lineage>
        <taxon>Bacteria</taxon>
        <taxon>Bacillati</taxon>
        <taxon>Actinomycetota</taxon>
        <taxon>Actinomycetes</taxon>
        <taxon>Kitasatosporales</taxon>
        <taxon>Streptomycetaceae</taxon>
        <taxon>Streptomyces</taxon>
    </lineage>
</organism>
<comment type="caution">
    <text evidence="3">The sequence shown here is derived from an EMBL/GenBank/DDBJ whole genome shotgun (WGS) entry which is preliminary data.</text>
</comment>
<keyword evidence="4" id="KW-1185">Reference proteome</keyword>
<feature type="transmembrane region" description="Helical" evidence="1">
    <location>
        <begin position="145"/>
        <end position="166"/>
    </location>
</feature>
<keyword evidence="1" id="KW-0472">Membrane</keyword>
<evidence type="ECO:0000259" key="2">
    <source>
        <dbReference type="Pfam" id="PF20712"/>
    </source>
</evidence>
<gene>
    <name evidence="3" type="ORF">GCM10010449_02110</name>
</gene>
<evidence type="ECO:0000313" key="4">
    <source>
        <dbReference type="Proteomes" id="UP001501637"/>
    </source>
</evidence>
<keyword evidence="1" id="KW-0812">Transmembrane</keyword>
<dbReference type="Pfam" id="PF20712">
    <property type="entry name" value="CyanoTRADDas_TM"/>
    <property type="match status" value="1"/>
</dbReference>
<name>A0ABP6M5X0_9ACTN</name>
<accession>A0ABP6M5X0</accession>
<feature type="transmembrane region" description="Helical" evidence="1">
    <location>
        <begin position="172"/>
        <end position="193"/>
    </location>
</feature>